<feature type="domain" description="Thiamine pyrophosphate enzyme TPP-binding" evidence="4">
    <location>
        <begin position="492"/>
        <end position="582"/>
    </location>
</feature>
<evidence type="ECO:0000313" key="6">
    <source>
        <dbReference type="EMBL" id="KNA92683.1"/>
    </source>
</evidence>
<accession>A0ABR5IGG3</accession>
<feature type="compositionally biased region" description="Basic and acidic residues" evidence="2">
    <location>
        <begin position="1"/>
        <end position="16"/>
    </location>
</feature>
<feature type="region of interest" description="Disordered" evidence="2">
    <location>
        <begin position="1"/>
        <end position="32"/>
    </location>
</feature>
<reference evidence="6 7" key="1">
    <citation type="submission" date="2015-05" db="EMBL/GenBank/DDBJ databases">
        <title>Draft genome sequence of the bacterium Gordonia jacobaea a new member of the Gordonia genus.</title>
        <authorList>
            <person name="Jimenez-Galisteo G."/>
            <person name="Dominguez A."/>
            <person name="Munoz E."/>
            <person name="Vinas M."/>
        </authorList>
    </citation>
    <scope>NUCLEOTIDE SEQUENCE [LARGE SCALE GENOMIC DNA]</scope>
    <source>
        <strain evidence="7">mv1</strain>
    </source>
</reference>
<dbReference type="InterPro" id="IPR051457">
    <property type="entry name" value="2-oxoacid:Fd_oxidoreductase"/>
</dbReference>
<evidence type="ECO:0000256" key="1">
    <source>
        <dbReference type="ARBA" id="ARBA00023002"/>
    </source>
</evidence>
<feature type="domain" description="Pyruvate/ketoisovalerate oxidoreductase catalytic" evidence="3">
    <location>
        <begin position="917"/>
        <end position="1009"/>
    </location>
</feature>
<dbReference type="SUPFAM" id="SSF53323">
    <property type="entry name" value="Pyruvate-ferredoxin oxidoreductase, PFOR, domain III"/>
    <property type="match status" value="2"/>
</dbReference>
<evidence type="ECO:0000259" key="5">
    <source>
        <dbReference type="Pfam" id="PF20169"/>
    </source>
</evidence>
<dbReference type="InterPro" id="IPR019752">
    <property type="entry name" value="Pyrv/ketoisovalerate_OxRed_cat"/>
</dbReference>
<dbReference type="PANTHER" id="PTHR48084">
    <property type="entry name" value="2-OXOGLUTARATE OXIDOREDUCTASE SUBUNIT KORB-RELATED"/>
    <property type="match status" value="1"/>
</dbReference>
<feature type="domain" description="DUF6537" evidence="5">
    <location>
        <begin position="1052"/>
        <end position="1249"/>
    </location>
</feature>
<organism evidence="6 7">
    <name type="scientific">Gordonia jacobaea</name>
    <dbReference type="NCBI Taxonomy" id="122202"/>
    <lineage>
        <taxon>Bacteria</taxon>
        <taxon>Bacillati</taxon>
        <taxon>Actinomycetota</taxon>
        <taxon>Actinomycetes</taxon>
        <taxon>Mycobacteriales</taxon>
        <taxon>Gordoniaceae</taxon>
        <taxon>Gordonia</taxon>
    </lineage>
</organism>
<dbReference type="Pfam" id="PF01558">
    <property type="entry name" value="POR"/>
    <property type="match status" value="2"/>
</dbReference>
<proteinExistence type="predicted"/>
<keyword evidence="1" id="KW-0560">Oxidoreductase</keyword>
<evidence type="ECO:0000259" key="3">
    <source>
        <dbReference type="Pfam" id="PF01558"/>
    </source>
</evidence>
<evidence type="ECO:0000256" key="2">
    <source>
        <dbReference type="SAM" id="MobiDB-lite"/>
    </source>
</evidence>
<dbReference type="CDD" id="cd02008">
    <property type="entry name" value="TPP_IOR_alpha"/>
    <property type="match status" value="1"/>
</dbReference>
<dbReference type="InterPro" id="IPR002869">
    <property type="entry name" value="Pyrv_flavodox_OxRed_cen"/>
</dbReference>
<dbReference type="PANTHER" id="PTHR48084:SF3">
    <property type="entry name" value="SUBUNIT OF PYRUVATE:FLAVODOXIN OXIDOREDUCTASE"/>
    <property type="match status" value="1"/>
</dbReference>
<dbReference type="Gene3D" id="3.40.920.10">
    <property type="entry name" value="Pyruvate-ferredoxin oxidoreductase, PFOR, domain III"/>
    <property type="match status" value="2"/>
</dbReference>
<protein>
    <submittedName>
        <fullName evidence="6">2-oxoacid ferredoxin oxidoreductase</fullName>
    </submittedName>
</protein>
<dbReference type="Gene3D" id="3.40.50.970">
    <property type="match status" value="1"/>
</dbReference>
<evidence type="ECO:0000259" key="4">
    <source>
        <dbReference type="Pfam" id="PF02775"/>
    </source>
</evidence>
<dbReference type="InterPro" id="IPR009014">
    <property type="entry name" value="Transketo_C/PFOR_II"/>
</dbReference>
<comment type="caution">
    <text evidence="6">The sequence shown here is derived from an EMBL/GenBank/DDBJ whole genome shotgun (WGS) entry which is preliminary data.</text>
</comment>
<feature type="region of interest" description="Disordered" evidence="2">
    <location>
        <begin position="818"/>
        <end position="861"/>
    </location>
</feature>
<dbReference type="InterPro" id="IPR046667">
    <property type="entry name" value="DUF6537"/>
</dbReference>
<gene>
    <name evidence="6" type="ORF">ABW18_05250</name>
</gene>
<dbReference type="Pfam" id="PF20169">
    <property type="entry name" value="DUF6537"/>
    <property type="match status" value="1"/>
</dbReference>
<evidence type="ECO:0000313" key="7">
    <source>
        <dbReference type="Proteomes" id="UP000037247"/>
    </source>
</evidence>
<dbReference type="SUPFAM" id="SSF52922">
    <property type="entry name" value="TK C-terminal domain-like"/>
    <property type="match status" value="1"/>
</dbReference>
<feature type="domain" description="Pyruvate/ketoisovalerate oxidoreductase catalytic" evidence="3">
    <location>
        <begin position="769"/>
        <end position="814"/>
    </location>
</feature>
<dbReference type="InterPro" id="IPR011766">
    <property type="entry name" value="TPP_enzyme_TPP-bd"/>
</dbReference>
<dbReference type="SUPFAM" id="SSF52518">
    <property type="entry name" value="Thiamin diphosphate-binding fold (THDP-binding)"/>
    <property type="match status" value="2"/>
</dbReference>
<dbReference type="Proteomes" id="UP000037247">
    <property type="component" value="Unassembled WGS sequence"/>
</dbReference>
<dbReference type="InterPro" id="IPR029061">
    <property type="entry name" value="THDP-binding"/>
</dbReference>
<feature type="compositionally biased region" description="Basic and acidic residues" evidence="2">
    <location>
        <begin position="829"/>
        <end position="846"/>
    </location>
</feature>
<dbReference type="RefSeq" id="WP_049697895.1">
    <property type="nucleotide sequence ID" value="NZ_LDTZ01000014.1"/>
</dbReference>
<sequence length="1257" mass="134734">MTLADDRADRFRRDATAKNSASTQAGARATTRPADFTLDDRYTREEGPIFLGGITALVRMIADRARVDRRQNLRTASFISGYEGSPLAGFDLELMRRQSLLAPFDVVHRPGLNEELAATSVMGSQLAPTLGPLAADDDGQQRNGVVGYWYGKAPGLDRASDAIRHANLIGTHPDGGAVALVGDDPAAKSSTVPCTSEMALADLYIPTLYPADSQDILDLGVHAAVMSRVSGLWTSLKISAHVADGSSTAVVHPDRVVPVYGDLGRSPHVPSGKLLGANLMELEQNQLTTRIPRALAYARHNGINRIAVRSGDDRIGLVAAGKTYLDLRNALRLMGLDDADLQRAGIRILKLGMVYPLDREILERFITDTAAGRLDEVIVVEEKRDFIETMMRDMLYRHPRAPRIVGKVHEDGSTLFSRFGELDVDAVTLGLATRLARHHHLDAAQAWLDEHNARRSSTRIDLPLAVRTPYFCSGCPHNSSTKVSPGTLVGGGIGCHAMVLLMDPDQVGDIAGVTQMGGEGAQWLGMAPFVPADHFVQNIGDGTFTHSGSLALRAAVASGENITYKLLYNGTVAMTGGQDPVGEFSLAQLTRLLAAEGVSRIVVTSDDPSRTRSADLADGVVVRDRGDLADVQRELAEIPGVTVLIHDQHCAAEKRRKRKRGQMPTPTQRVVINERICEGCGDCGEKSNCLSVHPVSTEFGRKTRIDQSSCNLDFSCLKGDCPSFVTVTPGHTPATRRATEIDAAAVPTPPTTRPVTADTDFTMRITGIGGTGVVTVSQILATAAFLDGHAARTVDMTGLAQKGGAVVSDIKVSALHSADAAGPAGRTPNDGRADSTDGRACRDHPTAGRADPAGRADTAGRACRDHLPRPLEQAAKAAADTCDLYLACDSLVGTDPVNLKVTAPDRTVAVVSTTRIPTGAMVIDTSVGFPADTAVHDSIDARVARAAYLDAGALATELFDDEQFANMLMVGAAYQTGALPISAESIERAVELNGVAVSANLQAFRRGRQVIADPDAVSRELTGVESVAVEPSSYARERVARLHLDDDLAHSVGIRVDELVAYADERYAAEYLDVVDRVSRESDSPELVDAVARNLYKLMAYKDEYEVARLTADPTFAAQITGEYGDDAKVAVRLHPPLLRALGRKEKMSFGARTAPMLAGLAKMKKLRGTRLDPFGYTEIRRTERELIVEYRELVDAILGAVGSGSTDPGAHDPGRLSALAELAALPDMVRGYEQIKMDNVARYRAEVARRRAELGI</sequence>
<name>A0ABR5IGG3_9ACTN</name>
<dbReference type="NCBIfam" id="NF009589">
    <property type="entry name" value="PRK13030.1"/>
    <property type="match status" value="1"/>
</dbReference>
<dbReference type="EMBL" id="LDTZ01000014">
    <property type="protein sequence ID" value="KNA92683.1"/>
    <property type="molecule type" value="Genomic_DNA"/>
</dbReference>
<keyword evidence="7" id="KW-1185">Reference proteome</keyword>
<dbReference type="Pfam" id="PF02775">
    <property type="entry name" value="TPP_enzyme_C"/>
    <property type="match status" value="1"/>
</dbReference>